<comment type="similarity">
    <text evidence="1">Belongs to the MecA family.</text>
</comment>
<proteinExistence type="inferred from homology"/>
<dbReference type="PANTHER" id="PTHR39161">
    <property type="entry name" value="ADAPTER PROTEIN MECA"/>
    <property type="match status" value="1"/>
</dbReference>
<keyword evidence="3" id="KW-1185">Reference proteome</keyword>
<dbReference type="Proteomes" id="UP000288291">
    <property type="component" value="Unassembled WGS sequence"/>
</dbReference>
<comment type="caution">
    <text evidence="2">The sequence shown here is derived from an EMBL/GenBank/DDBJ whole genome shotgun (WGS) entry which is preliminary data.</text>
</comment>
<dbReference type="Gene3D" id="3.30.70.1950">
    <property type="match status" value="1"/>
</dbReference>
<evidence type="ECO:0000313" key="3">
    <source>
        <dbReference type="Proteomes" id="UP000288291"/>
    </source>
</evidence>
<protein>
    <submittedName>
        <fullName evidence="2">Adaptor protein MecA</fullName>
    </submittedName>
</protein>
<dbReference type="InterPro" id="IPR008681">
    <property type="entry name" value="Neg-reg_MecA"/>
</dbReference>
<gene>
    <name evidence="2" type="ORF">EJK17_02320</name>
</gene>
<reference evidence="2 3" key="1">
    <citation type="submission" date="2018-12" db="EMBL/GenBank/DDBJ databases">
        <authorList>
            <person name="Meng J."/>
        </authorList>
    </citation>
    <scope>NUCLEOTIDE SEQUENCE [LARGE SCALE GENOMIC DNA]</scope>
    <source>
        <strain evidence="2 3">HT111-2</strain>
    </source>
</reference>
<evidence type="ECO:0000256" key="1">
    <source>
        <dbReference type="ARBA" id="ARBA00005397"/>
    </source>
</evidence>
<dbReference type="AlphaFoldDB" id="A0A437SWJ9"/>
<accession>A0A437SWJ9</accession>
<dbReference type="Pfam" id="PF05389">
    <property type="entry name" value="MecA"/>
    <property type="match status" value="1"/>
</dbReference>
<sequence length="231" mass="26538">MQVDHIDENTIRVKISKDELAERGIRMLDMLNNRSKIQNFFYSILSEVDTDHSFDSGAPVSFQVMPNTSGLELLITKVRDDDTFSKMLGNNDDDSLQGHGFDDLDEPPTHQEVERVNHAFKPRETGDQAKSSTKRAYRFNDLSTVIELADNLHASDLASNLYYDQGKYFIELAFVSDEYQELKPIDAWAIANEYGIKINKQEMQNIKRVGKCLMHQDALGNIRHYFINKQV</sequence>
<dbReference type="EMBL" id="RXIA01000005">
    <property type="protein sequence ID" value="RVU71299.1"/>
    <property type="molecule type" value="Genomic_DNA"/>
</dbReference>
<dbReference type="PANTHER" id="PTHR39161:SF1">
    <property type="entry name" value="ADAPTER PROTEIN MECA 1"/>
    <property type="match status" value="1"/>
</dbReference>
<organism evidence="2 3">
    <name type="scientific">Lactobacillus xujianguonis</name>
    <dbReference type="NCBI Taxonomy" id="2495899"/>
    <lineage>
        <taxon>Bacteria</taxon>
        <taxon>Bacillati</taxon>
        <taxon>Bacillota</taxon>
        <taxon>Bacilli</taxon>
        <taxon>Lactobacillales</taxon>
        <taxon>Lactobacillaceae</taxon>
        <taxon>Lactobacillus</taxon>
    </lineage>
</organism>
<dbReference type="PIRSF" id="PIRSF029008">
    <property type="entry name" value="MecA"/>
    <property type="match status" value="1"/>
</dbReference>
<name>A0A437SWJ9_9LACO</name>
<dbReference type="InterPro" id="IPR038471">
    <property type="entry name" value="MecA_C_sf"/>
</dbReference>
<evidence type="ECO:0000313" key="2">
    <source>
        <dbReference type="EMBL" id="RVU71299.1"/>
    </source>
</evidence>
<dbReference type="RefSeq" id="WP_103661478.1">
    <property type="nucleotide sequence ID" value="NZ_ML136874.1"/>
</dbReference>